<dbReference type="STRING" id="169679.CSACC_35540"/>
<accession>A0A1S8NHD6</accession>
<organism evidence="1 2">
    <name type="scientific">Clostridium saccharobutylicum</name>
    <dbReference type="NCBI Taxonomy" id="169679"/>
    <lineage>
        <taxon>Bacteria</taxon>
        <taxon>Bacillati</taxon>
        <taxon>Bacillota</taxon>
        <taxon>Clostridia</taxon>
        <taxon>Eubacteriales</taxon>
        <taxon>Clostridiaceae</taxon>
        <taxon>Clostridium</taxon>
    </lineage>
</organism>
<evidence type="ECO:0000313" key="2">
    <source>
        <dbReference type="Proteomes" id="UP000191154"/>
    </source>
</evidence>
<protein>
    <submittedName>
        <fullName evidence="1">Uncharacterized protein</fullName>
    </submittedName>
</protein>
<sequence>MKSEGIMGNLSSCIAALNKGNMELKKLALKKAQTEKSYRIKKTQEILKLKEEKYPATLIIEIVKGNEEVAELRLQRDVAESAYYNCISSIENLRLEIESMKSKMNLIRAEINNW</sequence>
<gene>
    <name evidence="1" type="ORF">CLOSAC_01750</name>
</gene>
<dbReference type="AlphaFoldDB" id="A0A1S8NHD6"/>
<reference evidence="1 2" key="1">
    <citation type="submission" date="2016-05" db="EMBL/GenBank/DDBJ databases">
        <title>Microbial solvent formation.</title>
        <authorList>
            <person name="Poehlein A."/>
            <person name="Montoya Solano J.D."/>
            <person name="Flitsch S."/>
            <person name="Krabben P."/>
            <person name="Duerre P."/>
            <person name="Daniel R."/>
        </authorList>
    </citation>
    <scope>NUCLEOTIDE SEQUENCE [LARGE SCALE GENOMIC DNA]</scope>
    <source>
        <strain evidence="1 2">L1-8</strain>
    </source>
</reference>
<dbReference type="EMBL" id="LZYZ01000001">
    <property type="protein sequence ID" value="OOM15904.1"/>
    <property type="molecule type" value="Genomic_DNA"/>
</dbReference>
<name>A0A1S8NHD6_CLOSA</name>
<dbReference type="GeneID" id="55475890"/>
<evidence type="ECO:0000313" key="1">
    <source>
        <dbReference type="EMBL" id="OOM15904.1"/>
    </source>
</evidence>
<proteinExistence type="predicted"/>
<dbReference type="Proteomes" id="UP000191154">
    <property type="component" value="Unassembled WGS sequence"/>
</dbReference>
<comment type="caution">
    <text evidence="1">The sequence shown here is derived from an EMBL/GenBank/DDBJ whole genome shotgun (WGS) entry which is preliminary data.</text>
</comment>
<dbReference type="RefSeq" id="WP_022747962.1">
    <property type="nucleotide sequence ID" value="NZ_CP016086.1"/>
</dbReference>